<dbReference type="Pfam" id="PF10817">
    <property type="entry name" value="DUF2563"/>
    <property type="match status" value="1"/>
</dbReference>
<keyword evidence="2" id="KW-1185">Reference proteome</keyword>
<dbReference type="Proteomes" id="UP001056610">
    <property type="component" value="Chromosome"/>
</dbReference>
<protein>
    <submittedName>
        <fullName evidence="1">DUF2563 family protein</fullName>
    </submittedName>
</protein>
<dbReference type="InterPro" id="IPR022534">
    <property type="entry name" value="DUF2563"/>
</dbReference>
<evidence type="ECO:0000313" key="2">
    <source>
        <dbReference type="Proteomes" id="UP001056610"/>
    </source>
</evidence>
<gene>
    <name evidence="1" type="ORF">M5I08_02090</name>
</gene>
<dbReference type="RefSeq" id="WP_219067589.1">
    <property type="nucleotide sequence ID" value="NZ_CP097320.1"/>
</dbReference>
<sequence length="93" mass="9310">MPASTGAAGSARDAPEALAGADSASGIFGDFAEAQQFHRAVSGVHQQHRDQLGAHHKTLNGVWAQAVNAAQVLTGADESVADAVGVLPKSGHG</sequence>
<evidence type="ECO:0000313" key="1">
    <source>
        <dbReference type="EMBL" id="UQX12872.1"/>
    </source>
</evidence>
<reference evidence="1" key="1">
    <citation type="submission" date="2022-05" db="EMBL/GenBank/DDBJ databases">
        <title>A methanotrophic Mycobacterium dominates a cave microbial ecosystem.</title>
        <authorList>
            <person name="Van Spanning R.J.M."/>
            <person name="Guan Q."/>
            <person name="Melkonian C."/>
            <person name="Gallant J."/>
            <person name="Polerecky L."/>
            <person name="Flot J.-F."/>
            <person name="Brandt B.W."/>
            <person name="Braster M."/>
            <person name="Iturbe Espinoza P."/>
            <person name="Aerts J."/>
            <person name="Meima-Franke M."/>
            <person name="Piersma S.R."/>
            <person name="Bunduc C."/>
            <person name="Ummels R."/>
            <person name="Pain A."/>
            <person name="Fleming E.J."/>
            <person name="van der Wel N."/>
            <person name="Gherman V.D."/>
            <person name="Sarbu S.M."/>
            <person name="Bodelier P.L.E."/>
            <person name="Bitter W."/>
        </authorList>
    </citation>
    <scope>NUCLEOTIDE SEQUENCE</scope>
    <source>
        <strain evidence="1">Sulfur Cave</strain>
    </source>
</reference>
<proteinExistence type="predicted"/>
<name>A0ABY4QQW8_9MYCO</name>
<organism evidence="1 2">
    <name type="scientific">Candidatus Mycobacterium methanotrophicum</name>
    <dbReference type="NCBI Taxonomy" id="2943498"/>
    <lineage>
        <taxon>Bacteria</taxon>
        <taxon>Bacillati</taxon>
        <taxon>Actinomycetota</taxon>
        <taxon>Actinomycetes</taxon>
        <taxon>Mycobacteriales</taxon>
        <taxon>Mycobacteriaceae</taxon>
        <taxon>Mycobacterium</taxon>
    </lineage>
</organism>
<dbReference type="EMBL" id="CP097320">
    <property type="protein sequence ID" value="UQX12872.1"/>
    <property type="molecule type" value="Genomic_DNA"/>
</dbReference>
<accession>A0ABY4QQW8</accession>